<dbReference type="AlphaFoldDB" id="A0A4C1WDL9"/>
<gene>
    <name evidence="6" type="primary">EGT</name>
    <name evidence="6" type="ORF">EVAR_46209_1</name>
</gene>
<evidence type="ECO:0000256" key="5">
    <source>
        <dbReference type="RuleBase" id="RU362059"/>
    </source>
</evidence>
<evidence type="ECO:0000313" key="7">
    <source>
        <dbReference type="Proteomes" id="UP000299102"/>
    </source>
</evidence>
<sequence length="445" mass="50468">MRECYPVKILALFPYNGRSHHIYFSTFVEELAARKHSVVVVNYFPLKNDSNLRQISLQEGGITRDTVEIEDSDGASGIFKEFSFAYDTAKAFKHIANDNCRRLVNNRHIKEMIDSEERFDVIIVEQFVTDCGFAIANRFKAPIVGMAAHVMFPWTYSRLGADDHPAFVPNHFTGAGPTPDLWERIKSTLINLFFNVYHRHFIQRSDNEIVREAFPDTPNLVTLVNNMSLLMLNQYFPLTGSRVYGANVVEIGGMHVKRQGIRDRNLQSFLDSAKNGVIYISFGSVASDLPKRKMEVILNVIKHSELRFIWKIENTDDFTIPSNVLTRKWLPQVDILCHENVLGFISHSGMLSSSEAMHCGVPVVSVPLFGDQFANAASARAVGLGVTIHLEDLEENTLDVALKTILRERHRWPSRRQGRLPLTVVLHGRQIAAPATVRPRIDVRK</sequence>
<evidence type="ECO:0000256" key="2">
    <source>
        <dbReference type="ARBA" id="ARBA00022676"/>
    </source>
</evidence>
<dbReference type="InterPro" id="IPR050271">
    <property type="entry name" value="UDP-glycosyltransferase"/>
</dbReference>
<reference evidence="6 7" key="1">
    <citation type="journal article" date="2019" name="Commun. Biol.">
        <title>The bagworm genome reveals a unique fibroin gene that provides high tensile strength.</title>
        <authorList>
            <person name="Kono N."/>
            <person name="Nakamura H."/>
            <person name="Ohtoshi R."/>
            <person name="Tomita M."/>
            <person name="Numata K."/>
            <person name="Arakawa K."/>
        </authorList>
    </citation>
    <scope>NUCLEOTIDE SEQUENCE [LARGE SCALE GENOMIC DNA]</scope>
</reference>
<comment type="similarity">
    <text evidence="1 4">Belongs to the UDP-glycosyltransferase family.</text>
</comment>
<evidence type="ECO:0000256" key="3">
    <source>
        <dbReference type="ARBA" id="ARBA00022679"/>
    </source>
</evidence>
<comment type="caution">
    <text evidence="6">The sequence shown here is derived from an EMBL/GenBank/DDBJ whole genome shotgun (WGS) entry which is preliminary data.</text>
</comment>
<protein>
    <recommendedName>
        <fullName evidence="5">UDP-glucuronosyltransferase</fullName>
        <ecNumber evidence="5">2.4.1.17</ecNumber>
    </recommendedName>
</protein>
<dbReference type="GO" id="GO:0015020">
    <property type="term" value="F:glucuronosyltransferase activity"/>
    <property type="evidence" value="ECO:0007669"/>
    <property type="project" value="UniProtKB-EC"/>
</dbReference>
<evidence type="ECO:0000313" key="6">
    <source>
        <dbReference type="EMBL" id="GBP49191.1"/>
    </source>
</evidence>
<accession>A0A4C1WDL9</accession>
<dbReference type="PANTHER" id="PTHR48043:SF114">
    <property type="entry name" value="IP04436P-RELATED"/>
    <property type="match status" value="1"/>
</dbReference>
<dbReference type="InterPro" id="IPR035595">
    <property type="entry name" value="UDP_glycos_trans_CS"/>
</dbReference>
<name>A0A4C1WDL9_EUMVA</name>
<dbReference type="Proteomes" id="UP000299102">
    <property type="component" value="Unassembled WGS sequence"/>
</dbReference>
<dbReference type="InterPro" id="IPR002213">
    <property type="entry name" value="UDP_glucos_trans"/>
</dbReference>
<keyword evidence="2 4" id="KW-0328">Glycosyltransferase</keyword>
<keyword evidence="7" id="KW-1185">Reference proteome</keyword>
<dbReference type="FunFam" id="3.40.50.2000:FF:000050">
    <property type="entry name" value="UDP-glucuronosyltransferase"/>
    <property type="match status" value="1"/>
</dbReference>
<dbReference type="EMBL" id="BGZK01000539">
    <property type="protein sequence ID" value="GBP49191.1"/>
    <property type="molecule type" value="Genomic_DNA"/>
</dbReference>
<comment type="catalytic activity">
    <reaction evidence="5">
        <text>glucuronate acceptor + UDP-alpha-D-glucuronate = acceptor beta-D-glucuronoside + UDP + H(+)</text>
        <dbReference type="Rhea" id="RHEA:21032"/>
        <dbReference type="ChEBI" id="CHEBI:15378"/>
        <dbReference type="ChEBI" id="CHEBI:58052"/>
        <dbReference type="ChEBI" id="CHEBI:58223"/>
        <dbReference type="ChEBI" id="CHEBI:132367"/>
        <dbReference type="ChEBI" id="CHEBI:132368"/>
        <dbReference type="EC" id="2.4.1.17"/>
    </reaction>
</comment>
<dbReference type="PROSITE" id="PS00375">
    <property type="entry name" value="UDPGT"/>
    <property type="match status" value="1"/>
</dbReference>
<organism evidence="6 7">
    <name type="scientific">Eumeta variegata</name>
    <name type="common">Bagworm moth</name>
    <name type="synonym">Eumeta japonica</name>
    <dbReference type="NCBI Taxonomy" id="151549"/>
    <lineage>
        <taxon>Eukaryota</taxon>
        <taxon>Metazoa</taxon>
        <taxon>Ecdysozoa</taxon>
        <taxon>Arthropoda</taxon>
        <taxon>Hexapoda</taxon>
        <taxon>Insecta</taxon>
        <taxon>Pterygota</taxon>
        <taxon>Neoptera</taxon>
        <taxon>Endopterygota</taxon>
        <taxon>Lepidoptera</taxon>
        <taxon>Glossata</taxon>
        <taxon>Ditrysia</taxon>
        <taxon>Tineoidea</taxon>
        <taxon>Psychidae</taxon>
        <taxon>Oiketicinae</taxon>
        <taxon>Eumeta</taxon>
    </lineage>
</organism>
<dbReference type="PANTHER" id="PTHR48043">
    <property type="entry name" value="EG:EG0003.4 PROTEIN-RELATED"/>
    <property type="match status" value="1"/>
</dbReference>
<comment type="subcellular location">
    <subcellularLocation>
        <location evidence="5">Membrane</location>
        <topology evidence="5">Single-pass membrane protein</topology>
    </subcellularLocation>
</comment>
<dbReference type="EC" id="2.4.1.17" evidence="5"/>
<proteinExistence type="inferred from homology"/>
<dbReference type="Pfam" id="PF00201">
    <property type="entry name" value="UDPGT"/>
    <property type="match status" value="1"/>
</dbReference>
<dbReference type="OrthoDB" id="5835829at2759"/>
<dbReference type="CDD" id="cd03784">
    <property type="entry name" value="GT1_Gtf-like"/>
    <property type="match status" value="1"/>
</dbReference>
<dbReference type="GO" id="GO:0016020">
    <property type="term" value="C:membrane"/>
    <property type="evidence" value="ECO:0007669"/>
    <property type="project" value="UniProtKB-SubCell"/>
</dbReference>
<keyword evidence="3 4" id="KW-0808">Transferase</keyword>
<dbReference type="SUPFAM" id="SSF53756">
    <property type="entry name" value="UDP-Glycosyltransferase/glycogen phosphorylase"/>
    <property type="match status" value="1"/>
</dbReference>
<evidence type="ECO:0000256" key="4">
    <source>
        <dbReference type="RuleBase" id="RU003718"/>
    </source>
</evidence>
<dbReference type="STRING" id="151549.A0A4C1WDL9"/>
<evidence type="ECO:0000256" key="1">
    <source>
        <dbReference type="ARBA" id="ARBA00009995"/>
    </source>
</evidence>
<dbReference type="Gene3D" id="3.40.50.2000">
    <property type="entry name" value="Glycogen Phosphorylase B"/>
    <property type="match status" value="2"/>
</dbReference>